<sequence>MTYSIVARSGDSLGVATATCTLAVGAAVPAAAPGVGAVATQARTNRAFRARGLKLLRAGAAPDEVLAAFAQEDTAFGERQVAVLDADGRGAVWTGPECLAWAGGWVRPDVVVAGNLLAGREVLEKMDAAFAAHPSQPLADRLLAALAAGEDAGGDRRGRQSAALLVVAGPQDCGWPPPTIVDLRVDDHADPVGELGRLLALDPAAGSSAGAP</sequence>
<dbReference type="RefSeq" id="WP_181424487.1">
    <property type="nucleotide sequence ID" value="NZ_QKLZ01000001.1"/>
</dbReference>
<dbReference type="GO" id="GO:0016787">
    <property type="term" value="F:hydrolase activity"/>
    <property type="evidence" value="ECO:0007669"/>
    <property type="project" value="UniProtKB-KW"/>
</dbReference>
<name>A0A2Y8ZXX5_9MICO</name>
<proteinExistence type="predicted"/>
<dbReference type="Gene3D" id="3.60.20.10">
    <property type="entry name" value="Glutamine Phosphoribosylpyrophosphate, subunit 1, domain 1"/>
    <property type="match status" value="1"/>
</dbReference>
<gene>
    <name evidence="1" type="ORF">SAMN05216184_10155</name>
</gene>
<dbReference type="EMBL" id="UETB01000001">
    <property type="protein sequence ID" value="SSA36396.1"/>
    <property type="molecule type" value="Genomic_DNA"/>
</dbReference>
<dbReference type="SUPFAM" id="SSF56235">
    <property type="entry name" value="N-terminal nucleophile aminohydrolases (Ntn hydrolases)"/>
    <property type="match status" value="1"/>
</dbReference>
<dbReference type="AlphaFoldDB" id="A0A2Y8ZXX5"/>
<evidence type="ECO:0000313" key="1">
    <source>
        <dbReference type="EMBL" id="SSA36396.1"/>
    </source>
</evidence>
<keyword evidence="2" id="KW-1185">Reference proteome</keyword>
<reference evidence="1 2" key="1">
    <citation type="submission" date="2016-10" db="EMBL/GenBank/DDBJ databases">
        <authorList>
            <person name="Cai Z."/>
        </authorList>
    </citation>
    <scope>NUCLEOTIDE SEQUENCE [LARGE SCALE GENOMIC DNA]</scope>
    <source>
        <strain evidence="1 2">CGMCC 1.10826</strain>
    </source>
</reference>
<organism evidence="1 2">
    <name type="scientific">Georgenia satyanarayanai</name>
    <dbReference type="NCBI Taxonomy" id="860221"/>
    <lineage>
        <taxon>Bacteria</taxon>
        <taxon>Bacillati</taxon>
        <taxon>Actinomycetota</taxon>
        <taxon>Actinomycetes</taxon>
        <taxon>Micrococcales</taxon>
        <taxon>Bogoriellaceae</taxon>
        <taxon>Georgenia</taxon>
    </lineage>
</organism>
<dbReference type="InterPro" id="IPR010430">
    <property type="entry name" value="DUF1028"/>
</dbReference>
<evidence type="ECO:0000313" key="2">
    <source>
        <dbReference type="Proteomes" id="UP000250222"/>
    </source>
</evidence>
<keyword evidence="1" id="KW-0378">Hydrolase</keyword>
<accession>A0A2Y8ZXX5</accession>
<dbReference type="Proteomes" id="UP000250222">
    <property type="component" value="Unassembled WGS sequence"/>
</dbReference>
<dbReference type="PANTHER" id="PTHR39328">
    <property type="entry name" value="BLL2871 PROTEIN"/>
    <property type="match status" value="1"/>
</dbReference>
<dbReference type="Pfam" id="PF06267">
    <property type="entry name" value="DUF1028"/>
    <property type="match status" value="1"/>
</dbReference>
<dbReference type="PANTHER" id="PTHR39328:SF1">
    <property type="entry name" value="BLL2871 PROTEIN"/>
    <property type="match status" value="1"/>
</dbReference>
<dbReference type="InterPro" id="IPR029055">
    <property type="entry name" value="Ntn_hydrolases_N"/>
</dbReference>
<protein>
    <submittedName>
        <fullName evidence="1">Uncharacterized conserved protein, Ntn-hydrolase superfamily</fullName>
    </submittedName>
</protein>